<evidence type="ECO:0000313" key="2">
    <source>
        <dbReference type="EMBL" id="VEB84502.1"/>
    </source>
</evidence>
<dbReference type="CDD" id="cd05466">
    <property type="entry name" value="PBP2_LTTR_substrate"/>
    <property type="match status" value="1"/>
</dbReference>
<gene>
    <name evidence="2" type="ORF">NCTC11075_00450</name>
</gene>
<dbReference type="Pfam" id="PF03466">
    <property type="entry name" value="LysR_substrate"/>
    <property type="match status" value="1"/>
</dbReference>
<dbReference type="Gene3D" id="3.40.190.290">
    <property type="match status" value="1"/>
</dbReference>
<dbReference type="AlphaFoldDB" id="A0A3S4IBE3"/>
<evidence type="ECO:0000259" key="1">
    <source>
        <dbReference type="Pfam" id="PF03466"/>
    </source>
</evidence>
<accession>A0A3S4IBE3</accession>
<dbReference type="Proteomes" id="UP000270272">
    <property type="component" value="Chromosome"/>
</dbReference>
<dbReference type="InterPro" id="IPR005119">
    <property type="entry name" value="LysR_subst-bd"/>
</dbReference>
<dbReference type="SUPFAM" id="SSF53850">
    <property type="entry name" value="Periplasmic binding protein-like II"/>
    <property type="match status" value="1"/>
</dbReference>
<organism evidence="2 3">
    <name type="scientific">Citrobacter koseri</name>
    <name type="common">Citrobacter diversus</name>
    <dbReference type="NCBI Taxonomy" id="545"/>
    <lineage>
        <taxon>Bacteria</taxon>
        <taxon>Pseudomonadati</taxon>
        <taxon>Pseudomonadota</taxon>
        <taxon>Gammaproteobacteria</taxon>
        <taxon>Enterobacterales</taxon>
        <taxon>Enterobacteriaceae</taxon>
        <taxon>Citrobacter</taxon>
    </lineage>
</organism>
<feature type="domain" description="LysR substrate-binding" evidence="1">
    <location>
        <begin position="2"/>
        <end position="96"/>
    </location>
</feature>
<name>A0A3S4IBE3_CITKO</name>
<sequence>MTSEQIAEGVNSNQLELGICYLNNIDVSPFDVIPLAKTRMGLLHDTRHFEIENESLSWNDLINFPLGFLTKGMHYREHMDMSFKSAGISPKHIFEAIRHSRLFRPCSVAYVAPLCRSIMGWRI</sequence>
<reference evidence="2 3" key="1">
    <citation type="submission" date="2018-12" db="EMBL/GenBank/DDBJ databases">
        <authorList>
            <consortium name="Pathogen Informatics"/>
        </authorList>
    </citation>
    <scope>NUCLEOTIDE SEQUENCE [LARGE SCALE GENOMIC DNA]</scope>
    <source>
        <strain evidence="2 3">NCTC11075</strain>
    </source>
</reference>
<proteinExistence type="predicted"/>
<evidence type="ECO:0000313" key="3">
    <source>
        <dbReference type="Proteomes" id="UP000270272"/>
    </source>
</evidence>
<dbReference type="EMBL" id="LR134204">
    <property type="protein sequence ID" value="VEB84502.1"/>
    <property type="molecule type" value="Genomic_DNA"/>
</dbReference>
<protein>
    <submittedName>
        <fullName evidence="2">LysR substrate binding domain</fullName>
    </submittedName>
</protein>